<evidence type="ECO:0000313" key="7">
    <source>
        <dbReference type="EMBL" id="KAK5079700.1"/>
    </source>
</evidence>
<dbReference type="InterPro" id="IPR000132">
    <property type="entry name" value="Nitrilase/CN_hydratase_CS"/>
</dbReference>
<dbReference type="Pfam" id="PF00795">
    <property type="entry name" value="CN_hydrolase"/>
    <property type="match status" value="1"/>
</dbReference>
<organism evidence="7 8">
    <name type="scientific">Lithohypha guttulata</name>
    <dbReference type="NCBI Taxonomy" id="1690604"/>
    <lineage>
        <taxon>Eukaryota</taxon>
        <taxon>Fungi</taxon>
        <taxon>Dikarya</taxon>
        <taxon>Ascomycota</taxon>
        <taxon>Pezizomycotina</taxon>
        <taxon>Eurotiomycetes</taxon>
        <taxon>Chaetothyriomycetidae</taxon>
        <taxon>Chaetothyriales</taxon>
        <taxon>Trichomeriaceae</taxon>
        <taxon>Lithohypha</taxon>
    </lineage>
</organism>
<evidence type="ECO:0000256" key="4">
    <source>
        <dbReference type="ARBA" id="ARBA00039045"/>
    </source>
</evidence>
<dbReference type="Gene3D" id="3.60.110.10">
    <property type="entry name" value="Carbon-nitrogen hydrolase"/>
    <property type="match status" value="1"/>
</dbReference>
<dbReference type="InterPro" id="IPR044149">
    <property type="entry name" value="Nitrilases_CHs"/>
</dbReference>
<feature type="domain" description="CN hydrolase" evidence="6">
    <location>
        <begin position="11"/>
        <end position="285"/>
    </location>
</feature>
<accession>A0ABR0JYD1</accession>
<evidence type="ECO:0000259" key="6">
    <source>
        <dbReference type="PROSITE" id="PS50263"/>
    </source>
</evidence>
<comment type="similarity">
    <text evidence="1">Belongs to the carbon-nitrogen hydrolase superfamily. Nitrilase family.</text>
</comment>
<evidence type="ECO:0000256" key="3">
    <source>
        <dbReference type="ARBA" id="ARBA00036406"/>
    </source>
</evidence>
<keyword evidence="8" id="KW-1185">Reference proteome</keyword>
<feature type="active site" description="Proton acceptor" evidence="5">
    <location>
        <position position="51"/>
    </location>
</feature>
<dbReference type="CDD" id="cd07564">
    <property type="entry name" value="nitrilases_CHs"/>
    <property type="match status" value="1"/>
</dbReference>
<evidence type="ECO:0000256" key="5">
    <source>
        <dbReference type="PROSITE-ProRule" id="PRU10139"/>
    </source>
</evidence>
<comment type="catalytic activity">
    <reaction evidence="3">
        <text>a nitrile + 2 H2O = a carboxylate + NH4(+)</text>
        <dbReference type="Rhea" id="RHEA:21724"/>
        <dbReference type="ChEBI" id="CHEBI:15377"/>
        <dbReference type="ChEBI" id="CHEBI:18379"/>
        <dbReference type="ChEBI" id="CHEBI:28938"/>
        <dbReference type="ChEBI" id="CHEBI:29067"/>
        <dbReference type="EC" id="3.5.5.1"/>
    </reaction>
</comment>
<proteinExistence type="inferred from homology"/>
<reference evidence="7 8" key="1">
    <citation type="submission" date="2023-08" db="EMBL/GenBank/DDBJ databases">
        <title>Black Yeasts Isolated from many extreme environments.</title>
        <authorList>
            <person name="Coleine C."/>
            <person name="Stajich J.E."/>
            <person name="Selbmann L."/>
        </authorList>
    </citation>
    <scope>NUCLEOTIDE SEQUENCE [LARGE SCALE GENOMIC DNA]</scope>
    <source>
        <strain evidence="7 8">CCFEE 5885</strain>
    </source>
</reference>
<evidence type="ECO:0000256" key="1">
    <source>
        <dbReference type="ARBA" id="ARBA00008129"/>
    </source>
</evidence>
<dbReference type="PROSITE" id="PS00920">
    <property type="entry name" value="NITRIL_CHT_1"/>
    <property type="match status" value="1"/>
</dbReference>
<evidence type="ECO:0000313" key="8">
    <source>
        <dbReference type="Proteomes" id="UP001345013"/>
    </source>
</evidence>
<dbReference type="Proteomes" id="UP001345013">
    <property type="component" value="Unassembled WGS sequence"/>
</dbReference>
<evidence type="ECO:0000256" key="2">
    <source>
        <dbReference type="ARBA" id="ARBA00022801"/>
    </source>
</evidence>
<dbReference type="PANTHER" id="PTHR46044">
    <property type="entry name" value="NITRILASE"/>
    <property type="match status" value="1"/>
</dbReference>
<dbReference type="PANTHER" id="PTHR46044:SF14">
    <property type="entry name" value="ARYLACETONITRILASE"/>
    <property type="match status" value="1"/>
</dbReference>
<dbReference type="SUPFAM" id="SSF56317">
    <property type="entry name" value="Carbon-nitrogen hydrolase"/>
    <property type="match status" value="1"/>
</dbReference>
<dbReference type="EMBL" id="JAVRRG010000177">
    <property type="protein sequence ID" value="KAK5079700.1"/>
    <property type="molecule type" value="Genomic_DNA"/>
</dbReference>
<gene>
    <name evidence="7" type="ORF">LTR24_009009</name>
</gene>
<protein>
    <recommendedName>
        <fullName evidence="4">nitrilase</fullName>
        <ecNumber evidence="4">3.5.5.1</ecNumber>
    </recommendedName>
</protein>
<dbReference type="InterPro" id="IPR003010">
    <property type="entry name" value="C-N_Hydrolase"/>
</dbReference>
<dbReference type="EC" id="3.5.5.1" evidence="4"/>
<dbReference type="InterPro" id="IPR036526">
    <property type="entry name" value="C-N_Hydrolase_sf"/>
</dbReference>
<dbReference type="PROSITE" id="PS00921">
    <property type="entry name" value="NITRIL_CHT_2"/>
    <property type="match status" value="1"/>
</dbReference>
<comment type="caution">
    <text evidence="7">The sequence shown here is derived from an EMBL/GenBank/DDBJ whole genome shotgun (WGS) entry which is preliminary data.</text>
</comment>
<dbReference type="PROSITE" id="PS50263">
    <property type="entry name" value="CN_HYDROLASE"/>
    <property type="match status" value="1"/>
</dbReference>
<name>A0ABR0JYD1_9EURO</name>
<keyword evidence="2" id="KW-0378">Hydrolase</keyword>
<sequence length="344" mass="37321">MADMVSKSTKVRVAVTQHEPAWVDLEAGIQKTCTIIAEAAKAGAKLVAFPECWIPGYPAWIWTRPVDFDLGVKYVQNSLVVDSAQMQRICEAAATHQINVSLGYSERDGNSVYIAQALIDETGRIAMKRRKMKPTHMERTIFGDASGECLAAVVPLPEVGRVGGLSCWEHMQPLLKYYTFSQNEDIHVAAWPALDNFMEGSPGFWSMSIEGCRGLAQVYAAEAQAYVLHCTQVITEAGIKLMGTEGSPIMGQPIQGSSAVIGPDGRILSAAKTENEELIIAELDMNEVVRAKTFADASGHCNVLSAHRWDLGADSGADSRPDMLWLGADPTKKAVVRVSPAVEK</sequence>